<evidence type="ECO:0000256" key="1">
    <source>
        <dbReference type="ARBA" id="ARBA00022801"/>
    </source>
</evidence>
<evidence type="ECO:0000259" key="3">
    <source>
        <dbReference type="Pfam" id="PF00271"/>
    </source>
</evidence>
<dbReference type="GO" id="GO:0005634">
    <property type="term" value="C:nucleus"/>
    <property type="evidence" value="ECO:0007669"/>
    <property type="project" value="TreeGrafter"/>
</dbReference>
<feature type="region of interest" description="Disordered" evidence="2">
    <location>
        <begin position="45"/>
        <end position="71"/>
    </location>
</feature>
<evidence type="ECO:0000313" key="5">
    <source>
        <dbReference type="Proteomes" id="UP000009138"/>
    </source>
</evidence>
<keyword evidence="5" id="KW-1185">Reference proteome</keyword>
<protein>
    <recommendedName>
        <fullName evidence="3">Helicase C-terminal domain-containing protein</fullName>
    </recommendedName>
</protein>
<evidence type="ECO:0000313" key="4">
    <source>
        <dbReference type="EMBL" id="EIE82163.1"/>
    </source>
</evidence>
<dbReference type="eggNOG" id="KOG0298">
    <property type="taxonomic scope" value="Eukaryota"/>
</dbReference>
<dbReference type="Proteomes" id="UP000009138">
    <property type="component" value="Unassembled WGS sequence"/>
</dbReference>
<accession>I1C133</accession>
<dbReference type="Pfam" id="PF00271">
    <property type="entry name" value="Helicase_C"/>
    <property type="match status" value="1"/>
</dbReference>
<feature type="compositionally biased region" description="Basic and acidic residues" evidence="2">
    <location>
        <begin position="55"/>
        <end position="65"/>
    </location>
</feature>
<dbReference type="RefSeq" id="XP_067517559.1">
    <property type="nucleotide sequence ID" value="XM_067661458.1"/>
</dbReference>
<dbReference type="OrthoDB" id="5330228at2759"/>
<dbReference type="PANTHER" id="PTHR45865">
    <property type="entry name" value="E3 UBIQUITIN-PROTEIN LIGASE SHPRH FAMILY MEMBER"/>
    <property type="match status" value="1"/>
</dbReference>
<dbReference type="STRING" id="246409.I1C133"/>
<dbReference type="PANTHER" id="PTHR45865:SF1">
    <property type="entry name" value="E3 UBIQUITIN-PROTEIN LIGASE SHPRH"/>
    <property type="match status" value="1"/>
</dbReference>
<dbReference type="SUPFAM" id="SSF52540">
    <property type="entry name" value="P-loop containing nucleoside triphosphate hydrolases"/>
    <property type="match status" value="1"/>
</dbReference>
<dbReference type="GO" id="GO:0016787">
    <property type="term" value="F:hydrolase activity"/>
    <property type="evidence" value="ECO:0007669"/>
    <property type="project" value="UniProtKB-KW"/>
</dbReference>
<organism evidence="4 5">
    <name type="scientific">Rhizopus delemar (strain RA 99-880 / ATCC MYA-4621 / FGSC 9543 / NRRL 43880)</name>
    <name type="common">Mucormycosis agent</name>
    <name type="synonym">Rhizopus arrhizus var. delemar</name>
    <dbReference type="NCBI Taxonomy" id="246409"/>
    <lineage>
        <taxon>Eukaryota</taxon>
        <taxon>Fungi</taxon>
        <taxon>Fungi incertae sedis</taxon>
        <taxon>Mucoromycota</taxon>
        <taxon>Mucoromycotina</taxon>
        <taxon>Mucoromycetes</taxon>
        <taxon>Mucorales</taxon>
        <taxon>Mucorineae</taxon>
        <taxon>Rhizopodaceae</taxon>
        <taxon>Rhizopus</taxon>
    </lineage>
</organism>
<evidence type="ECO:0000256" key="2">
    <source>
        <dbReference type="SAM" id="MobiDB-lite"/>
    </source>
</evidence>
<dbReference type="AlphaFoldDB" id="I1C133"/>
<dbReference type="InterPro" id="IPR049730">
    <property type="entry name" value="SNF2/RAD54-like_C"/>
</dbReference>
<dbReference type="GO" id="GO:0006974">
    <property type="term" value="P:DNA damage response"/>
    <property type="evidence" value="ECO:0007669"/>
    <property type="project" value="TreeGrafter"/>
</dbReference>
<sequence>MHSHSAFTISHATNVALPGLKVAEDAIPVTGRFFQMNAYKQVEVLGDNSPQKGNSENKRSFENRNSESNSQMLSEMLKEINKQSITGEFGAKLDSIIRHIQYIKETSNGRKRADADKFQNDPDMTVILLHSRSHSSGLTLVAAHTVFIVEPVLNEALERQAINRVHRIGQTHETNVFHYIIQDTIEERIHSIYNTKQNRDTNTALAEGDLELSKYSEGGGEFVHDDDLRRCFTENETYAFGS</sequence>
<dbReference type="GeneID" id="93613839"/>
<dbReference type="GO" id="GO:0000209">
    <property type="term" value="P:protein polyubiquitination"/>
    <property type="evidence" value="ECO:0007669"/>
    <property type="project" value="TreeGrafter"/>
</dbReference>
<proteinExistence type="predicted"/>
<dbReference type="Gene3D" id="3.40.50.300">
    <property type="entry name" value="P-loop containing nucleotide triphosphate hydrolases"/>
    <property type="match status" value="1"/>
</dbReference>
<gene>
    <name evidence="4" type="ORF">RO3G_06868</name>
</gene>
<dbReference type="InParanoid" id="I1C133"/>
<feature type="domain" description="Helicase C-terminal" evidence="3">
    <location>
        <begin position="99"/>
        <end position="169"/>
    </location>
</feature>
<dbReference type="EMBL" id="CH476736">
    <property type="protein sequence ID" value="EIE82163.1"/>
    <property type="molecule type" value="Genomic_DNA"/>
</dbReference>
<dbReference type="InterPro" id="IPR001650">
    <property type="entry name" value="Helicase_C-like"/>
</dbReference>
<dbReference type="GO" id="GO:0061630">
    <property type="term" value="F:ubiquitin protein ligase activity"/>
    <property type="evidence" value="ECO:0007669"/>
    <property type="project" value="TreeGrafter"/>
</dbReference>
<keyword evidence="1" id="KW-0378">Hydrolase</keyword>
<reference evidence="4 5" key="1">
    <citation type="journal article" date="2009" name="PLoS Genet.">
        <title>Genomic analysis of the basal lineage fungus Rhizopus oryzae reveals a whole-genome duplication.</title>
        <authorList>
            <person name="Ma L.-J."/>
            <person name="Ibrahim A.S."/>
            <person name="Skory C."/>
            <person name="Grabherr M.G."/>
            <person name="Burger G."/>
            <person name="Butler M."/>
            <person name="Elias M."/>
            <person name="Idnurm A."/>
            <person name="Lang B.F."/>
            <person name="Sone T."/>
            <person name="Abe A."/>
            <person name="Calvo S.E."/>
            <person name="Corrochano L.M."/>
            <person name="Engels R."/>
            <person name="Fu J."/>
            <person name="Hansberg W."/>
            <person name="Kim J.-M."/>
            <person name="Kodira C.D."/>
            <person name="Koehrsen M.J."/>
            <person name="Liu B."/>
            <person name="Miranda-Saavedra D."/>
            <person name="O'Leary S."/>
            <person name="Ortiz-Castellanos L."/>
            <person name="Poulter R."/>
            <person name="Rodriguez-Romero J."/>
            <person name="Ruiz-Herrera J."/>
            <person name="Shen Y.-Q."/>
            <person name="Zeng Q."/>
            <person name="Galagan J."/>
            <person name="Birren B.W."/>
            <person name="Cuomo C.A."/>
            <person name="Wickes B.L."/>
        </authorList>
    </citation>
    <scope>NUCLEOTIDE SEQUENCE [LARGE SCALE GENOMIC DNA]</scope>
    <source>
        <strain evidence="5">RA 99-880 / ATCC MYA-4621 / FGSC 9543 / NRRL 43880</strain>
    </source>
</reference>
<name>I1C133_RHIO9</name>
<dbReference type="InterPro" id="IPR027417">
    <property type="entry name" value="P-loop_NTPase"/>
</dbReference>
<dbReference type="InterPro" id="IPR052583">
    <property type="entry name" value="ATP-helicase/E3_Ub-Ligase"/>
</dbReference>
<dbReference type="CDD" id="cd18793">
    <property type="entry name" value="SF2_C_SNF"/>
    <property type="match status" value="1"/>
</dbReference>
<dbReference type="VEuPathDB" id="FungiDB:RO3G_06868"/>